<comment type="caution">
    <text evidence="5">The sequence shown here is derived from an EMBL/GenBank/DDBJ whole genome shotgun (WGS) entry which is preliminary data.</text>
</comment>
<dbReference type="AlphaFoldDB" id="A0A816CM15"/>
<dbReference type="PANTHER" id="PTHR12901:SF10">
    <property type="entry name" value="COENZYME Q-BINDING PROTEIN COQ10, MITOCHONDRIAL"/>
    <property type="match status" value="1"/>
</dbReference>
<evidence type="ECO:0000256" key="1">
    <source>
        <dbReference type="ARBA" id="ARBA00006885"/>
    </source>
</evidence>
<organism evidence="5 8">
    <name type="scientific">Rotaria magnacalcarata</name>
    <dbReference type="NCBI Taxonomy" id="392030"/>
    <lineage>
        <taxon>Eukaryota</taxon>
        <taxon>Metazoa</taxon>
        <taxon>Spiralia</taxon>
        <taxon>Gnathifera</taxon>
        <taxon>Rotifera</taxon>
        <taxon>Eurotatoria</taxon>
        <taxon>Bdelloidea</taxon>
        <taxon>Philodinida</taxon>
        <taxon>Philodinidae</taxon>
        <taxon>Rotaria</taxon>
    </lineage>
</organism>
<dbReference type="GO" id="GO:0045333">
    <property type="term" value="P:cellular respiration"/>
    <property type="evidence" value="ECO:0007669"/>
    <property type="project" value="InterPro"/>
</dbReference>
<evidence type="ECO:0000313" key="5">
    <source>
        <dbReference type="EMBL" id="CAF1622048.1"/>
    </source>
</evidence>
<dbReference type="Gene3D" id="3.30.530.20">
    <property type="match status" value="1"/>
</dbReference>
<dbReference type="PANTHER" id="PTHR12901">
    <property type="entry name" value="SPERM PROTEIN HOMOLOG"/>
    <property type="match status" value="1"/>
</dbReference>
<dbReference type="Proteomes" id="UP000663855">
    <property type="component" value="Unassembled WGS sequence"/>
</dbReference>
<dbReference type="EMBL" id="CAJNRE010001760">
    <property type="protein sequence ID" value="CAF1956049.1"/>
    <property type="molecule type" value="Genomic_DNA"/>
</dbReference>
<dbReference type="GO" id="GO:0048039">
    <property type="term" value="F:ubiquinone binding"/>
    <property type="evidence" value="ECO:0007669"/>
    <property type="project" value="InterPro"/>
</dbReference>
<sequence length="197" mass="22990">MGWNIIFRPRPMSMTWIQYRTLFGINPPTPSFPFGSKNKTQHYAEQRLLGYTSDEMYAVVVDVARYREFVPWCIRSEILKPVQPKLFKARMEIGFQVLKEQYTAVVTHEKPGLVKSVCTDGALFNYLITEWRFLPGAEKQPRSCVLDFYVSFEFRSLLHAKVATMFFDEVVRQMVSAFLKRAEKLYGPASIPSKRIR</sequence>
<gene>
    <name evidence="5" type="ORF">CJN711_LOCUS38095</name>
    <name evidence="6" type="ORF">KQP761_LOCUS33758</name>
    <name evidence="7" type="ORF">MBJ925_LOCUS6124</name>
</gene>
<feature type="domain" description="Coenzyme Q-binding protein COQ10 START" evidence="4">
    <location>
        <begin position="50"/>
        <end position="178"/>
    </location>
</feature>
<evidence type="ECO:0000313" key="7">
    <source>
        <dbReference type="EMBL" id="CAF1956049.1"/>
    </source>
</evidence>
<dbReference type="GO" id="GO:0005739">
    <property type="term" value="C:mitochondrion"/>
    <property type="evidence" value="ECO:0007669"/>
    <property type="project" value="TreeGrafter"/>
</dbReference>
<dbReference type="EMBL" id="CAJNOV010018592">
    <property type="protein sequence ID" value="CAF1622048.1"/>
    <property type="molecule type" value="Genomic_DNA"/>
</dbReference>
<protein>
    <recommendedName>
        <fullName evidence="4">Coenzyme Q-binding protein COQ10 START domain-containing protein</fullName>
    </recommendedName>
</protein>
<dbReference type="Proteomes" id="UP000663834">
    <property type="component" value="Unassembled WGS sequence"/>
</dbReference>
<evidence type="ECO:0000313" key="8">
    <source>
        <dbReference type="Proteomes" id="UP000663855"/>
    </source>
</evidence>
<evidence type="ECO:0000256" key="2">
    <source>
        <dbReference type="ARBA" id="ARBA00011814"/>
    </source>
</evidence>
<dbReference type="EMBL" id="CAJNOW010018808">
    <property type="protein sequence ID" value="CAF1668629.1"/>
    <property type="molecule type" value="Genomic_DNA"/>
</dbReference>
<comment type="similarity">
    <text evidence="1">Belongs to the COQ10 family.</text>
</comment>
<evidence type="ECO:0000256" key="3">
    <source>
        <dbReference type="ARBA" id="ARBA00024947"/>
    </source>
</evidence>
<dbReference type="Proteomes" id="UP000663824">
    <property type="component" value="Unassembled WGS sequence"/>
</dbReference>
<dbReference type="CDD" id="cd07813">
    <property type="entry name" value="COQ10p_like"/>
    <property type="match status" value="1"/>
</dbReference>
<evidence type="ECO:0000313" key="6">
    <source>
        <dbReference type="EMBL" id="CAF1668629.1"/>
    </source>
</evidence>
<dbReference type="OrthoDB" id="292693at2759"/>
<comment type="subunit">
    <text evidence="2">Interacts with coenzyme Q.</text>
</comment>
<dbReference type="InterPro" id="IPR044996">
    <property type="entry name" value="COQ10-like"/>
</dbReference>
<comment type="function">
    <text evidence="3">Required for the function of coenzyme Q in the respiratory chain. May serve as a chaperone or may be involved in the transport of Q6 from its site of synthesis to the catalytic sites of the respiratory complexes.</text>
</comment>
<evidence type="ECO:0000259" key="4">
    <source>
        <dbReference type="Pfam" id="PF03364"/>
    </source>
</evidence>
<dbReference type="Pfam" id="PF03364">
    <property type="entry name" value="Polyketide_cyc"/>
    <property type="match status" value="1"/>
</dbReference>
<dbReference type="InterPro" id="IPR005031">
    <property type="entry name" value="COQ10_START"/>
</dbReference>
<dbReference type="InterPro" id="IPR023393">
    <property type="entry name" value="START-like_dom_sf"/>
</dbReference>
<name>A0A816CM15_9BILA</name>
<accession>A0A816CM15</accession>
<dbReference type="SUPFAM" id="SSF55961">
    <property type="entry name" value="Bet v1-like"/>
    <property type="match status" value="1"/>
</dbReference>
<proteinExistence type="inferred from homology"/>
<reference evidence="5" key="1">
    <citation type="submission" date="2021-02" db="EMBL/GenBank/DDBJ databases">
        <authorList>
            <person name="Nowell W R."/>
        </authorList>
    </citation>
    <scope>NUCLEOTIDE SEQUENCE</scope>
</reference>